<evidence type="ECO:0000313" key="2">
    <source>
        <dbReference type="EMBL" id="ATL25284.1"/>
    </source>
</evidence>
<dbReference type="GO" id="GO:0008168">
    <property type="term" value="F:methyltransferase activity"/>
    <property type="evidence" value="ECO:0007669"/>
    <property type="project" value="UniProtKB-KW"/>
</dbReference>
<dbReference type="RefSeq" id="WP_098240417.1">
    <property type="nucleotide sequence ID" value="NZ_CP022685.1"/>
</dbReference>
<feature type="domain" description="Thiopeptide-type bacteriocin biosynthesis" evidence="1">
    <location>
        <begin position="24"/>
        <end position="295"/>
    </location>
</feature>
<dbReference type="NCBIfam" id="TIGR03891">
    <property type="entry name" value="thiopep_ocin"/>
    <property type="match status" value="1"/>
</dbReference>
<gene>
    <name evidence="2" type="ORF">KY5_0266</name>
</gene>
<keyword evidence="3" id="KW-1185">Reference proteome</keyword>
<proteinExistence type="predicted"/>
<reference evidence="2 3" key="1">
    <citation type="submission" date="2017-08" db="EMBL/GenBank/DDBJ databases">
        <title>Complete Genome Sequence of Streptomyces formicae KY5, the formicamycin producer.</title>
        <authorList>
            <person name="Holmes N.A."/>
            <person name="Devine R."/>
            <person name="Qin Z."/>
            <person name="Seipke R.F."/>
            <person name="Wilkinson B."/>
            <person name="Hutchings M.I."/>
        </authorList>
    </citation>
    <scope>NUCLEOTIDE SEQUENCE [LARGE SCALE GENOMIC DNA]</scope>
    <source>
        <strain evidence="2 3">KY5</strain>
    </source>
</reference>
<dbReference type="EMBL" id="CP022685">
    <property type="protein sequence ID" value="ATL25284.1"/>
    <property type="molecule type" value="Genomic_DNA"/>
</dbReference>
<accession>A0A291Q1B7</accession>
<protein>
    <submittedName>
        <fullName evidence="2">O-methyltransferase clustered with LanBC</fullName>
    </submittedName>
</protein>
<dbReference type="KEGG" id="sfk:KY5_0266"/>
<evidence type="ECO:0000313" key="3">
    <source>
        <dbReference type="Proteomes" id="UP000221011"/>
    </source>
</evidence>
<keyword evidence="2" id="KW-0808">Transferase</keyword>
<name>A0A291Q1B7_9ACTN</name>
<sequence length="304" mass="34108">MDEFGCLRTPDIVTPVVRRHPGAWLHFGVAPARRRQRELYAHLHDLARELLADGRAQEFFFLHKHPGLRVRWQTTRPQRPDVEGLLRQRLVSWQQEGLLEAWHAGVYEPEEYLFGGPVSMRSVHRVFTADSLAWLGFHSEPHDGPAGRKDAGVRPAWAMSLLMVRALLDALEVLGWEDLDVWDRLRRQTGRRYAADLRAAGTAGPAAQVGRIEAALRAAWADPESLAAALPDGVRRHAEEFRVAVARAGERWLRTYFTAGDALIGPREAAAFVIVFHWNRAGLSVLRQALIAEALTARPGGEAR</sequence>
<organism evidence="2 3">
    <name type="scientific">Streptomyces formicae</name>
    <dbReference type="NCBI Taxonomy" id="1616117"/>
    <lineage>
        <taxon>Bacteria</taxon>
        <taxon>Bacillati</taxon>
        <taxon>Actinomycetota</taxon>
        <taxon>Actinomycetes</taxon>
        <taxon>Kitasatosporales</taxon>
        <taxon>Streptomycetaceae</taxon>
        <taxon>Streptomyces</taxon>
    </lineage>
</organism>
<keyword evidence="2" id="KW-0489">Methyltransferase</keyword>
<evidence type="ECO:0000259" key="1">
    <source>
        <dbReference type="Pfam" id="PF14028"/>
    </source>
</evidence>
<dbReference type="InterPro" id="IPR023809">
    <property type="entry name" value="Thiopep_bacteriocin_synth_dom"/>
</dbReference>
<dbReference type="Pfam" id="PF14028">
    <property type="entry name" value="Lant_dehydr_C"/>
    <property type="match status" value="1"/>
</dbReference>
<dbReference type="GO" id="GO:0032259">
    <property type="term" value="P:methylation"/>
    <property type="evidence" value="ECO:0007669"/>
    <property type="project" value="UniProtKB-KW"/>
</dbReference>
<dbReference type="AlphaFoldDB" id="A0A291Q1B7"/>
<dbReference type="Proteomes" id="UP000221011">
    <property type="component" value="Chromosome"/>
</dbReference>